<proteinExistence type="predicted"/>
<dbReference type="Proteomes" id="UP001149165">
    <property type="component" value="Unassembled WGS sequence"/>
</dbReference>
<sequence>MSTLENLPVQIQLFILEELEISDLASLKSILSSSRVLRQTYTALRASKLKERVLGELDHFNLHRKDPIAALRSKGLCYKDHEKEVTDLLDTWCQDEKFSAPHLLPFTQLEVHKSTELYELIDLLHYCKILRFFLEDFAKNAPRPPWISSSEWQHQTLPLSLSRLEIGRISRALCRQDIYANIFGPVIQDPYESSEAPSYHNFDWREKSSELFMLAMPRWETEEIVSMGAYFRSKYASIFSEINADLNPHGEMAWPLSTAVPEPKEGLNSLPVSAPDFRFEIDICMSQERPSKLGDLASVQQWTESMLHFGPTFLYRLLHMNHTSRRDLVLANLGYTFMNWGLYMAPTPEISVTRGVFPAKFIEKFWRELSPRHRPNEAWQKVHEGLNSAAYIYLLDARHPLANEMLRAWDWSYAIWDESTLKKWETPLLIEREEYNPNSAANMAKRRRTGGMAVRRCPNDASDDEESETSDDEESETSDDEESEASDDE</sequence>
<evidence type="ECO:0008006" key="4">
    <source>
        <dbReference type="Google" id="ProtNLM"/>
    </source>
</evidence>
<feature type="region of interest" description="Disordered" evidence="1">
    <location>
        <begin position="441"/>
        <end position="489"/>
    </location>
</feature>
<dbReference type="EMBL" id="JAPQKH010000003">
    <property type="protein sequence ID" value="KAJ5107192.1"/>
    <property type="molecule type" value="Genomic_DNA"/>
</dbReference>
<keyword evidence="3" id="KW-1185">Reference proteome</keyword>
<dbReference type="OrthoDB" id="5427059at2759"/>
<gene>
    <name evidence="2" type="ORF">N7456_003867</name>
</gene>
<evidence type="ECO:0000256" key="1">
    <source>
        <dbReference type="SAM" id="MobiDB-lite"/>
    </source>
</evidence>
<reference evidence="2" key="1">
    <citation type="submission" date="2022-11" db="EMBL/GenBank/DDBJ databases">
        <authorList>
            <person name="Petersen C."/>
        </authorList>
    </citation>
    <scope>NUCLEOTIDE SEQUENCE</scope>
    <source>
        <strain evidence="2">IBT 30069</strain>
    </source>
</reference>
<comment type="caution">
    <text evidence="2">The sequence shown here is derived from an EMBL/GenBank/DDBJ whole genome shotgun (WGS) entry which is preliminary data.</text>
</comment>
<name>A0A9W9KJ52_9EURO</name>
<evidence type="ECO:0000313" key="2">
    <source>
        <dbReference type="EMBL" id="KAJ5107192.1"/>
    </source>
</evidence>
<organism evidence="2 3">
    <name type="scientific">Penicillium angulare</name>
    <dbReference type="NCBI Taxonomy" id="116970"/>
    <lineage>
        <taxon>Eukaryota</taxon>
        <taxon>Fungi</taxon>
        <taxon>Dikarya</taxon>
        <taxon>Ascomycota</taxon>
        <taxon>Pezizomycotina</taxon>
        <taxon>Eurotiomycetes</taxon>
        <taxon>Eurotiomycetidae</taxon>
        <taxon>Eurotiales</taxon>
        <taxon>Aspergillaceae</taxon>
        <taxon>Penicillium</taxon>
    </lineage>
</organism>
<feature type="compositionally biased region" description="Acidic residues" evidence="1">
    <location>
        <begin position="461"/>
        <end position="489"/>
    </location>
</feature>
<accession>A0A9W9KJ52</accession>
<evidence type="ECO:0000313" key="3">
    <source>
        <dbReference type="Proteomes" id="UP001149165"/>
    </source>
</evidence>
<dbReference type="AlphaFoldDB" id="A0A9W9KJ52"/>
<reference evidence="2" key="2">
    <citation type="journal article" date="2023" name="IMA Fungus">
        <title>Comparative genomic study of the Penicillium genus elucidates a diverse pangenome and 15 lateral gene transfer events.</title>
        <authorList>
            <person name="Petersen C."/>
            <person name="Sorensen T."/>
            <person name="Nielsen M.R."/>
            <person name="Sondergaard T.E."/>
            <person name="Sorensen J.L."/>
            <person name="Fitzpatrick D.A."/>
            <person name="Frisvad J.C."/>
            <person name="Nielsen K.L."/>
        </authorList>
    </citation>
    <scope>NUCLEOTIDE SEQUENCE</scope>
    <source>
        <strain evidence="2">IBT 30069</strain>
    </source>
</reference>
<protein>
    <recommendedName>
        <fullName evidence="4">F-box domain-containing protein</fullName>
    </recommendedName>
</protein>